<comment type="caution">
    <text evidence="1">The sequence shown here is derived from an EMBL/GenBank/DDBJ whole genome shotgun (WGS) entry which is preliminary data.</text>
</comment>
<accession>A0ABD1V8H5</accession>
<evidence type="ECO:0000313" key="2">
    <source>
        <dbReference type="Proteomes" id="UP001604336"/>
    </source>
</evidence>
<dbReference type="Proteomes" id="UP001604336">
    <property type="component" value="Unassembled WGS sequence"/>
</dbReference>
<dbReference type="EMBL" id="JBFOLK010000002">
    <property type="protein sequence ID" value="KAL2533481.1"/>
    <property type="molecule type" value="Genomic_DNA"/>
</dbReference>
<evidence type="ECO:0000313" key="1">
    <source>
        <dbReference type="EMBL" id="KAL2533481.1"/>
    </source>
</evidence>
<dbReference type="AlphaFoldDB" id="A0ABD1V8H5"/>
<name>A0ABD1V8H5_9LAMI</name>
<organism evidence="1 2">
    <name type="scientific">Abeliophyllum distichum</name>
    <dbReference type="NCBI Taxonomy" id="126358"/>
    <lineage>
        <taxon>Eukaryota</taxon>
        <taxon>Viridiplantae</taxon>
        <taxon>Streptophyta</taxon>
        <taxon>Embryophyta</taxon>
        <taxon>Tracheophyta</taxon>
        <taxon>Spermatophyta</taxon>
        <taxon>Magnoliopsida</taxon>
        <taxon>eudicotyledons</taxon>
        <taxon>Gunneridae</taxon>
        <taxon>Pentapetalae</taxon>
        <taxon>asterids</taxon>
        <taxon>lamiids</taxon>
        <taxon>Lamiales</taxon>
        <taxon>Oleaceae</taxon>
        <taxon>Forsythieae</taxon>
        <taxon>Abeliophyllum</taxon>
    </lineage>
</organism>
<proteinExistence type="predicted"/>
<keyword evidence="2" id="KW-1185">Reference proteome</keyword>
<reference evidence="2" key="1">
    <citation type="submission" date="2024-07" db="EMBL/GenBank/DDBJ databases">
        <title>Two chromosome-level genome assemblies of Korean endemic species Abeliophyllum distichum and Forsythia ovata (Oleaceae).</title>
        <authorList>
            <person name="Jang H."/>
        </authorList>
    </citation>
    <scope>NUCLEOTIDE SEQUENCE [LARGE SCALE GENOMIC DNA]</scope>
</reference>
<protein>
    <submittedName>
        <fullName evidence="1">Uncharacterized protein</fullName>
    </submittedName>
</protein>
<sequence>MATSKKKLEDRVGVLEARLEEIYGRMESIKENIGKVLSKLIAIEKMEQLMDRLGAENHIEFKERRKGIQPESSHTPTQFCNAESNQEHLRELLMESNRWEHRQQRRLEMPVFVGENLDSRIYRAERYFNVNLLTELERLEGSRVVLRRRGLGFVSKGRTPSPNEEMGRDESIVDGEVPIITGREVWEQFGRDRCHWANFGY</sequence>
<gene>
    <name evidence="1" type="ORF">Adt_06832</name>
</gene>